<gene>
    <name evidence="1" type="ORF">OB960_21100</name>
</gene>
<dbReference type="RefSeq" id="WP_338005697.1">
    <property type="nucleotide sequence ID" value="NZ_JAOPKA010000019.1"/>
</dbReference>
<dbReference type="Proteomes" id="UP001321018">
    <property type="component" value="Unassembled WGS sequence"/>
</dbReference>
<dbReference type="Pfam" id="PF04519">
    <property type="entry name" value="Bactofilin"/>
    <property type="match status" value="1"/>
</dbReference>
<protein>
    <submittedName>
        <fullName evidence="1">Polymer-forming cytoskeletal protein</fullName>
    </submittedName>
</protein>
<sequence>MIINTADENALIGLEPIDDAIINGAGDEAMVARIHNNLDSEITLETTVDTGDAIRITETGNFGNELSAGDNTELSLECESGGLGSGEAVIAITVEKAEAQSLGIRIEQASMTVTVEYDCGGRSDGNLKVRGVSIGENNGFVVFDVENVGNEDAKIQRASIDSTSSNANKVNNGNNPEVRINEESIVDERGGGNGGAMIIDGTSYRDGSHATIGAGNTVTVRIGEFLDSSDNRVDMHGETVEFTFYGNGGKPQYSLKGTAPVRVSNSGDISTDGDVIVENDGNVDGDIDAGGSVSTNDRTTITGNINSKENVQTGNDGTINGNVDADGDISTGHRNTINGSLTAAGTITIGHDTTVDGSINAGGDIVLNDRANVDGDVYADEDITIQSGVEIDGTVNAGGTITDYRDS</sequence>
<proteinExistence type="predicted"/>
<dbReference type="PANTHER" id="PTHR35024:SF4">
    <property type="entry name" value="POLYMER-FORMING CYTOSKELETAL PROTEIN"/>
    <property type="match status" value="1"/>
</dbReference>
<dbReference type="PANTHER" id="PTHR35024">
    <property type="entry name" value="HYPOTHETICAL CYTOSOLIC PROTEIN"/>
    <property type="match status" value="1"/>
</dbReference>
<evidence type="ECO:0000313" key="1">
    <source>
        <dbReference type="EMBL" id="MCU4743885.1"/>
    </source>
</evidence>
<name>A0AAP3E3X5_9EURY</name>
<dbReference type="AlphaFoldDB" id="A0AAP3E3X5"/>
<comment type="caution">
    <text evidence="1">The sequence shown here is derived from an EMBL/GenBank/DDBJ whole genome shotgun (WGS) entry which is preliminary data.</text>
</comment>
<evidence type="ECO:0000313" key="2">
    <source>
        <dbReference type="Proteomes" id="UP001321018"/>
    </source>
</evidence>
<dbReference type="InterPro" id="IPR007607">
    <property type="entry name" value="BacA/B"/>
</dbReference>
<accession>A0AAP3E3X5</accession>
<dbReference type="EMBL" id="JAOPKA010000019">
    <property type="protein sequence ID" value="MCU4743885.1"/>
    <property type="molecule type" value="Genomic_DNA"/>
</dbReference>
<reference evidence="1" key="1">
    <citation type="submission" date="2022-09" db="EMBL/GenBank/DDBJ databases">
        <title>Enrichment on poylsaccharides allowed isolation of novel metabolic and taxonomic groups of Haloarchaea.</title>
        <authorList>
            <person name="Sorokin D.Y."/>
            <person name="Elcheninov A.G."/>
            <person name="Khizhniak T.V."/>
            <person name="Kolganova T.V."/>
            <person name="Kublanov I.V."/>
        </authorList>
    </citation>
    <scope>NUCLEOTIDE SEQUENCE</scope>
    <source>
        <strain evidence="1">AArc-xg1-1</strain>
    </source>
</reference>
<organism evidence="1 2">
    <name type="scientific">Natronoglomus mannanivorans</name>
    <dbReference type="NCBI Taxonomy" id="2979990"/>
    <lineage>
        <taxon>Archaea</taxon>
        <taxon>Methanobacteriati</taxon>
        <taxon>Methanobacteriota</taxon>
        <taxon>Stenosarchaea group</taxon>
        <taxon>Halobacteria</taxon>
        <taxon>Halobacteriales</taxon>
        <taxon>Natrialbaceae</taxon>
        <taxon>Natronoglomus</taxon>
    </lineage>
</organism>